<dbReference type="EMBL" id="KE161075">
    <property type="protein sequence ID" value="EPQ01592.1"/>
    <property type="molecule type" value="Genomic_DNA"/>
</dbReference>
<dbReference type="InterPro" id="IPR036734">
    <property type="entry name" value="Neur_chan_lig-bd_sf"/>
</dbReference>
<name>S7P215_MYOBR</name>
<dbReference type="AlphaFoldDB" id="S7P215"/>
<dbReference type="Pfam" id="PF02931">
    <property type="entry name" value="Neur_chan_LBD"/>
    <property type="match status" value="1"/>
</dbReference>
<dbReference type="GO" id="GO:0016020">
    <property type="term" value="C:membrane"/>
    <property type="evidence" value="ECO:0007669"/>
    <property type="project" value="InterPro"/>
</dbReference>
<keyword evidence="3" id="KW-1185">Reference proteome</keyword>
<protein>
    <submittedName>
        <fullName evidence="2">Neuronal acetylcholine receptor subunit beta-3</fullName>
    </submittedName>
</protein>
<evidence type="ECO:0000259" key="1">
    <source>
        <dbReference type="Pfam" id="PF02931"/>
    </source>
</evidence>
<organism evidence="2 3">
    <name type="scientific">Myotis brandtii</name>
    <name type="common">Brandt's bat</name>
    <dbReference type="NCBI Taxonomy" id="109478"/>
    <lineage>
        <taxon>Eukaryota</taxon>
        <taxon>Metazoa</taxon>
        <taxon>Chordata</taxon>
        <taxon>Craniata</taxon>
        <taxon>Vertebrata</taxon>
        <taxon>Euteleostomi</taxon>
        <taxon>Mammalia</taxon>
        <taxon>Eutheria</taxon>
        <taxon>Laurasiatheria</taxon>
        <taxon>Chiroptera</taxon>
        <taxon>Yangochiroptera</taxon>
        <taxon>Vespertilionidae</taxon>
        <taxon>Myotis</taxon>
    </lineage>
</organism>
<evidence type="ECO:0000313" key="2">
    <source>
        <dbReference type="EMBL" id="EPQ01592.1"/>
    </source>
</evidence>
<dbReference type="SUPFAM" id="SSF63712">
    <property type="entry name" value="Nicotinic receptor ligand binding domain-like"/>
    <property type="match status" value="1"/>
</dbReference>
<gene>
    <name evidence="2" type="ORF">D623_10030540</name>
</gene>
<feature type="domain" description="Neurotransmitter-gated ion-channel ligand-binding" evidence="1">
    <location>
        <begin position="34"/>
        <end position="89"/>
    </location>
</feature>
<reference evidence="2 3" key="1">
    <citation type="journal article" date="2013" name="Nat. Commun.">
        <title>Genome analysis reveals insights into physiology and longevity of the Brandt's bat Myotis brandtii.</title>
        <authorList>
            <person name="Seim I."/>
            <person name="Fang X."/>
            <person name="Xiong Z."/>
            <person name="Lobanov A.V."/>
            <person name="Huang Z."/>
            <person name="Ma S."/>
            <person name="Feng Y."/>
            <person name="Turanov A.A."/>
            <person name="Zhu Y."/>
            <person name="Lenz T.L."/>
            <person name="Gerashchenko M.V."/>
            <person name="Fan D."/>
            <person name="Hee Yim S."/>
            <person name="Yao X."/>
            <person name="Jordan D."/>
            <person name="Xiong Y."/>
            <person name="Ma Y."/>
            <person name="Lyapunov A.N."/>
            <person name="Chen G."/>
            <person name="Kulakova O.I."/>
            <person name="Sun Y."/>
            <person name="Lee S.G."/>
            <person name="Bronson R.T."/>
            <person name="Moskalev A.A."/>
            <person name="Sunyaev S.R."/>
            <person name="Zhang G."/>
            <person name="Krogh A."/>
            <person name="Wang J."/>
            <person name="Gladyshev V.N."/>
        </authorList>
    </citation>
    <scope>NUCLEOTIDE SEQUENCE [LARGE SCALE GENOMIC DNA]</scope>
</reference>
<dbReference type="InterPro" id="IPR006202">
    <property type="entry name" value="Neur_chan_lig-bd"/>
</dbReference>
<keyword evidence="2" id="KW-0675">Receptor</keyword>
<dbReference type="Proteomes" id="UP000052978">
    <property type="component" value="Unassembled WGS sequence"/>
</dbReference>
<dbReference type="GO" id="GO:0005230">
    <property type="term" value="F:extracellular ligand-gated monoatomic ion channel activity"/>
    <property type="evidence" value="ECO:0007669"/>
    <property type="project" value="InterPro"/>
</dbReference>
<evidence type="ECO:0000313" key="3">
    <source>
        <dbReference type="Proteomes" id="UP000052978"/>
    </source>
</evidence>
<proteinExistence type="predicted"/>
<sequence length="128" mass="14609">MGCESNRYASPINSGSLMILAAAAEFRSIAETEDALLRHLFQGYQKWVRPVLNSNDTIKVHFGLKISQLVDVDEKNQLMTTNVWLKQINFDIWPRHAPYPPVSCNNTALHWEPWEVELIFVKGSESHG</sequence>
<dbReference type="Gene3D" id="2.70.170.10">
    <property type="entry name" value="Neurotransmitter-gated ion-channel ligand-binding domain"/>
    <property type="match status" value="1"/>
</dbReference>
<accession>S7P215</accession>